<dbReference type="EMBL" id="QDDL01000016">
    <property type="protein sequence ID" value="PVZ63448.1"/>
    <property type="molecule type" value="Genomic_DNA"/>
</dbReference>
<evidence type="ECO:0000313" key="2">
    <source>
        <dbReference type="EMBL" id="PVZ63448.1"/>
    </source>
</evidence>
<dbReference type="RefSeq" id="WP_116689142.1">
    <property type="nucleotide sequence ID" value="NZ_CAWNYD010000016.1"/>
</dbReference>
<name>A0A2V1GN56_9GAMM</name>
<keyword evidence="1" id="KW-0732">Signal</keyword>
<keyword evidence="3" id="KW-1185">Reference proteome</keyword>
<organism evidence="2 3">
    <name type="scientific">Pelagibaculum spongiae</name>
    <dbReference type="NCBI Taxonomy" id="2080658"/>
    <lineage>
        <taxon>Bacteria</taxon>
        <taxon>Pseudomonadati</taxon>
        <taxon>Pseudomonadota</taxon>
        <taxon>Gammaproteobacteria</taxon>
        <taxon>Oceanospirillales</taxon>
        <taxon>Pelagibaculum</taxon>
    </lineage>
</organism>
<accession>A0A2V1GN56</accession>
<dbReference type="OrthoDB" id="9157438at2"/>
<reference evidence="2 3" key="1">
    <citation type="submission" date="2018-04" db="EMBL/GenBank/DDBJ databases">
        <title>Thalassorhabdus spongiae gen. nov., sp. nov., isolated from a marine sponge in South-West Iceland.</title>
        <authorList>
            <person name="Knobloch S."/>
            <person name="Daussin A."/>
            <person name="Johannsson R."/>
            <person name="Marteinsson V.T."/>
        </authorList>
    </citation>
    <scope>NUCLEOTIDE SEQUENCE [LARGE SCALE GENOMIC DNA]</scope>
    <source>
        <strain evidence="2 3">Hp12</strain>
    </source>
</reference>
<sequence length="170" mass="19249">MKIGMILGLSLLSFSAIADPTIFGMDLGKTTEKDLRELYDVRHTGTNKYSGGNMYSIPTSEIKFDGLKEVTTIFDINHKLIAVLTTLPKSKFGYVNKALGKKYKQISSKIPFVGNKSVKYRNEGTEITLDAPHMSFDMSMNYIRDDLMRSFKKQSSNERRNKQESESSQL</sequence>
<dbReference type="AlphaFoldDB" id="A0A2V1GN56"/>
<feature type="signal peptide" evidence="1">
    <location>
        <begin position="1"/>
        <end position="18"/>
    </location>
</feature>
<evidence type="ECO:0000313" key="3">
    <source>
        <dbReference type="Proteomes" id="UP000244906"/>
    </source>
</evidence>
<proteinExistence type="predicted"/>
<protein>
    <submittedName>
        <fullName evidence="2">Uncharacterized protein</fullName>
    </submittedName>
</protein>
<evidence type="ECO:0000256" key="1">
    <source>
        <dbReference type="SAM" id="SignalP"/>
    </source>
</evidence>
<dbReference type="Proteomes" id="UP000244906">
    <property type="component" value="Unassembled WGS sequence"/>
</dbReference>
<feature type="chain" id="PRO_5015954927" evidence="1">
    <location>
        <begin position="19"/>
        <end position="170"/>
    </location>
</feature>
<comment type="caution">
    <text evidence="2">The sequence shown here is derived from an EMBL/GenBank/DDBJ whole genome shotgun (WGS) entry which is preliminary data.</text>
</comment>
<gene>
    <name evidence="2" type="ORF">DC094_21310</name>
</gene>